<dbReference type="AlphaFoldDB" id="A0A8J2U4S1"/>
<comment type="subcellular location">
    <subcellularLocation>
        <location evidence="5">Cytoplasm</location>
    </subcellularLocation>
</comment>
<comment type="similarity">
    <text evidence="5">Belongs to the D-isomer specific 2-hydroxyacid dehydrogenase family. PdxB subfamily.</text>
</comment>
<reference evidence="10" key="1">
    <citation type="journal article" date="2019" name="Int. J. Syst. Evol. Microbiol.">
        <title>The Global Catalogue of Microorganisms (GCM) 10K type strain sequencing project: providing services to taxonomists for standard genome sequencing and annotation.</title>
        <authorList>
            <consortium name="The Broad Institute Genomics Platform"/>
            <consortium name="The Broad Institute Genome Sequencing Center for Infectious Disease"/>
            <person name="Wu L."/>
            <person name="Ma J."/>
        </authorList>
    </citation>
    <scope>NUCLEOTIDE SEQUENCE [LARGE SCALE GENOMIC DNA]</scope>
    <source>
        <strain evidence="10">CGMCC 1.10130</strain>
    </source>
</reference>
<dbReference type="Proteomes" id="UP000619743">
    <property type="component" value="Unassembled WGS sequence"/>
</dbReference>
<dbReference type="InterPro" id="IPR029753">
    <property type="entry name" value="D-isomer_DH_CS"/>
</dbReference>
<gene>
    <name evidence="5 9" type="primary">pdxB</name>
    <name evidence="9" type="ORF">GCM10011369_17200</name>
</gene>
<feature type="domain" description="D-isomer specific 2-hydroxyacid dehydrogenase NAD-binding" evidence="7">
    <location>
        <begin position="111"/>
        <end position="257"/>
    </location>
</feature>
<dbReference type="Pfam" id="PF00389">
    <property type="entry name" value="2-Hacid_dh"/>
    <property type="match status" value="1"/>
</dbReference>
<comment type="subunit">
    <text evidence="5">Homodimer.</text>
</comment>
<evidence type="ECO:0000259" key="8">
    <source>
        <dbReference type="Pfam" id="PF11890"/>
    </source>
</evidence>
<dbReference type="NCBIfam" id="NF001309">
    <property type="entry name" value="PRK00257.1"/>
    <property type="match status" value="1"/>
</dbReference>
<keyword evidence="3 5" id="KW-0520">NAD</keyword>
<dbReference type="Pfam" id="PF11890">
    <property type="entry name" value="DUF3410"/>
    <property type="match status" value="1"/>
</dbReference>
<dbReference type="Pfam" id="PF02826">
    <property type="entry name" value="2-Hacid_dh_C"/>
    <property type="match status" value="1"/>
</dbReference>
<dbReference type="OrthoDB" id="9770208at2"/>
<comment type="function">
    <text evidence="5">Catalyzes the oxidation of erythronate-4-phosphate to 3-hydroxy-2-oxo-4-phosphonooxybutanoate.</text>
</comment>
<evidence type="ECO:0000313" key="10">
    <source>
        <dbReference type="Proteomes" id="UP000619743"/>
    </source>
</evidence>
<dbReference type="InterPro" id="IPR050223">
    <property type="entry name" value="D-isomer_2-hydroxyacid_DH"/>
</dbReference>
<dbReference type="InterPro" id="IPR020921">
    <property type="entry name" value="Erythronate-4-P_DHase"/>
</dbReference>
<dbReference type="GO" id="GO:0051287">
    <property type="term" value="F:NAD binding"/>
    <property type="evidence" value="ECO:0007669"/>
    <property type="project" value="InterPro"/>
</dbReference>
<keyword evidence="10" id="KW-1185">Reference proteome</keyword>
<accession>A0A8J2U4S1</accession>
<feature type="binding site" evidence="5">
    <location>
        <position position="67"/>
    </location>
    <ligand>
        <name>substrate</name>
    </ligand>
</feature>
<dbReference type="UniPathway" id="UPA00244">
    <property type="reaction ID" value="UER00310"/>
</dbReference>
<comment type="caution">
    <text evidence="5">Lacks conserved residue(s) required for the propagation of feature annotation.</text>
</comment>
<feature type="active site" evidence="5">
    <location>
        <position position="209"/>
    </location>
</feature>
<name>A0A8J2U4S1_9GAMM</name>
<feature type="binding site" evidence="5">
    <location>
        <position position="259"/>
    </location>
    <ligand>
        <name>substrate</name>
    </ligand>
</feature>
<dbReference type="InterPro" id="IPR036291">
    <property type="entry name" value="NAD(P)-bd_dom_sf"/>
</dbReference>
<evidence type="ECO:0000256" key="4">
    <source>
        <dbReference type="ARBA" id="ARBA00023096"/>
    </source>
</evidence>
<dbReference type="InterPro" id="IPR006139">
    <property type="entry name" value="D-isomer_2_OHA_DH_cat_dom"/>
</dbReference>
<feature type="active site" description="Proton donor" evidence="5">
    <location>
        <position position="255"/>
    </location>
</feature>
<feature type="binding site" evidence="5">
    <location>
        <position position="258"/>
    </location>
    <ligand>
        <name>NAD(+)</name>
        <dbReference type="ChEBI" id="CHEBI:57540"/>
    </ligand>
</feature>
<dbReference type="GO" id="GO:0016618">
    <property type="term" value="F:hydroxypyruvate reductase [NAD(P)H] activity"/>
    <property type="evidence" value="ECO:0007669"/>
    <property type="project" value="TreeGrafter"/>
</dbReference>
<organism evidence="9 10">
    <name type="scientific">Neiella marina</name>
    <dbReference type="NCBI Taxonomy" id="508461"/>
    <lineage>
        <taxon>Bacteria</taxon>
        <taxon>Pseudomonadati</taxon>
        <taxon>Pseudomonadota</taxon>
        <taxon>Gammaproteobacteria</taxon>
        <taxon>Alteromonadales</taxon>
        <taxon>Echinimonadaceae</taxon>
        <taxon>Neiella</taxon>
    </lineage>
</organism>
<feature type="binding site" evidence="5">
    <location>
        <position position="45"/>
    </location>
    <ligand>
        <name>substrate</name>
    </ligand>
</feature>
<dbReference type="InterPro" id="IPR024531">
    <property type="entry name" value="Erythronate-4-P_DHase_dimer"/>
</dbReference>
<feature type="domain" description="D-isomer specific 2-hydroxyacid dehydrogenase catalytic" evidence="6">
    <location>
        <begin position="20"/>
        <end position="258"/>
    </location>
</feature>
<comment type="catalytic activity">
    <reaction evidence="5">
        <text>4-phospho-D-erythronate + NAD(+) = (R)-3-hydroxy-2-oxo-4-phosphooxybutanoate + NADH + H(+)</text>
        <dbReference type="Rhea" id="RHEA:18829"/>
        <dbReference type="ChEBI" id="CHEBI:15378"/>
        <dbReference type="ChEBI" id="CHEBI:57540"/>
        <dbReference type="ChEBI" id="CHEBI:57945"/>
        <dbReference type="ChEBI" id="CHEBI:58538"/>
        <dbReference type="ChEBI" id="CHEBI:58766"/>
        <dbReference type="EC" id="1.1.1.290"/>
    </reaction>
</comment>
<dbReference type="HAMAP" id="MF_01825">
    <property type="entry name" value="PdxB"/>
    <property type="match status" value="1"/>
</dbReference>
<keyword evidence="4 5" id="KW-0664">Pyridoxine biosynthesis</keyword>
<dbReference type="EMBL" id="BMDX01000007">
    <property type="protein sequence ID" value="GGA75897.1"/>
    <property type="molecule type" value="Genomic_DNA"/>
</dbReference>
<dbReference type="GO" id="GO:0005829">
    <property type="term" value="C:cytosol"/>
    <property type="evidence" value="ECO:0007669"/>
    <property type="project" value="TreeGrafter"/>
</dbReference>
<dbReference type="SUPFAM" id="SSF52283">
    <property type="entry name" value="Formate/glycerate dehydrogenase catalytic domain-like"/>
    <property type="match status" value="1"/>
</dbReference>
<feature type="domain" description="Erythronate-4-phosphate dehydrogenase dimerisation" evidence="8">
    <location>
        <begin position="289"/>
        <end position="361"/>
    </location>
</feature>
<sequence>MRILADENMPYVEELFSPYGDVIRAPGRDICPSMLVDVDVLLVRSVTKVNADLLSQANKLHFVGTATIGTDHVDLKLLQQRGISFTNAPGCNAYAVCDYVLSSLLLIAERRQLQLHGLTMGVVGIGNIGTRLLPRLRALGLQVLVNDPPRAAAEPDFHSTPLEQVLQQADIITFHVPLQRDGEHSTFHLIAAEQLEMMKPDAILINACRGEVIDNQALLRHLTRHPKLSVVLDVWENEPNPNNELLRAVDIATPHIAGYSQEGKAFGTSIVYDHWAKLHGFALANVQALLPKPDLAAMTLSAAPNQAVLKQLVQAVYDVRNDDERMRHHSQQPEYFDRLRKTYPLRREILSTQIQFSDFDNQVARDDIAALGFQIQH</sequence>
<dbReference type="InterPro" id="IPR038251">
    <property type="entry name" value="PdxB_dimer_sf"/>
</dbReference>
<dbReference type="InterPro" id="IPR006140">
    <property type="entry name" value="D-isomer_DH_NAD-bd"/>
</dbReference>
<dbReference type="GO" id="GO:0030267">
    <property type="term" value="F:glyoxylate reductase (NADPH) activity"/>
    <property type="evidence" value="ECO:0007669"/>
    <property type="project" value="TreeGrafter"/>
</dbReference>
<evidence type="ECO:0000256" key="3">
    <source>
        <dbReference type="ARBA" id="ARBA00023027"/>
    </source>
</evidence>
<feature type="binding site" evidence="5">
    <location>
        <position position="147"/>
    </location>
    <ligand>
        <name>NAD(+)</name>
        <dbReference type="ChEBI" id="CHEBI:57540"/>
    </ligand>
</feature>
<keyword evidence="2 5" id="KW-0560">Oxidoreductase</keyword>
<dbReference type="Gene3D" id="3.30.1370.170">
    <property type="match status" value="1"/>
</dbReference>
<dbReference type="EC" id="1.1.1.290" evidence="5"/>
<keyword evidence="1 5" id="KW-0963">Cytoplasm</keyword>
<evidence type="ECO:0000256" key="5">
    <source>
        <dbReference type="HAMAP-Rule" id="MF_01825"/>
    </source>
</evidence>
<feature type="binding site" evidence="5">
    <location>
        <position position="233"/>
    </location>
    <ligand>
        <name>NAD(+)</name>
        <dbReference type="ChEBI" id="CHEBI:57540"/>
    </ligand>
</feature>
<evidence type="ECO:0000259" key="7">
    <source>
        <dbReference type="Pfam" id="PF02826"/>
    </source>
</evidence>
<feature type="active site" evidence="5">
    <location>
        <position position="238"/>
    </location>
</feature>
<dbReference type="GO" id="GO:0033711">
    <property type="term" value="F:4-phosphoerythronate dehydrogenase activity"/>
    <property type="evidence" value="ECO:0007669"/>
    <property type="project" value="UniProtKB-EC"/>
</dbReference>
<dbReference type="Gene3D" id="3.40.50.720">
    <property type="entry name" value="NAD(P)-binding Rossmann-like Domain"/>
    <property type="match status" value="2"/>
</dbReference>
<proteinExistence type="inferred from homology"/>
<comment type="pathway">
    <text evidence="5">Cofactor biosynthesis; pyridoxine 5'-phosphate biosynthesis; pyridoxine 5'-phosphate from D-erythrose 4-phosphate: step 2/5.</text>
</comment>
<dbReference type="CDD" id="cd12158">
    <property type="entry name" value="ErythrP_dh"/>
    <property type="match status" value="1"/>
</dbReference>
<evidence type="ECO:0000256" key="1">
    <source>
        <dbReference type="ARBA" id="ARBA00022490"/>
    </source>
</evidence>
<protein>
    <recommendedName>
        <fullName evidence="5">Erythronate-4-phosphate dehydrogenase</fullName>
        <ecNumber evidence="5">1.1.1.290</ecNumber>
    </recommendedName>
</protein>
<dbReference type="RefSeq" id="WP_087505980.1">
    <property type="nucleotide sequence ID" value="NZ_BMDX01000007.1"/>
</dbReference>
<dbReference type="SUPFAM" id="SSF51735">
    <property type="entry name" value="NAD(P)-binding Rossmann-fold domains"/>
    <property type="match status" value="1"/>
</dbReference>
<evidence type="ECO:0000256" key="2">
    <source>
        <dbReference type="ARBA" id="ARBA00023002"/>
    </source>
</evidence>
<comment type="caution">
    <text evidence="9">The sequence shown here is derived from an EMBL/GenBank/DDBJ whole genome shotgun (WGS) entry which is preliminary data.</text>
</comment>
<dbReference type="PANTHER" id="PTHR10996:SF178">
    <property type="entry name" value="2-HYDROXYACID DEHYDROGENASE YGL185C-RELATED"/>
    <property type="match status" value="1"/>
</dbReference>
<evidence type="ECO:0000313" key="9">
    <source>
        <dbReference type="EMBL" id="GGA75897.1"/>
    </source>
</evidence>
<dbReference type="GO" id="GO:0008615">
    <property type="term" value="P:pyridoxine biosynthetic process"/>
    <property type="evidence" value="ECO:0007669"/>
    <property type="project" value="UniProtKB-UniRule"/>
</dbReference>
<dbReference type="GO" id="GO:0046983">
    <property type="term" value="F:protein dimerization activity"/>
    <property type="evidence" value="ECO:0007669"/>
    <property type="project" value="InterPro"/>
</dbReference>
<evidence type="ECO:0000259" key="6">
    <source>
        <dbReference type="Pfam" id="PF00389"/>
    </source>
</evidence>
<dbReference type="PROSITE" id="PS00671">
    <property type="entry name" value="D_2_HYDROXYACID_DH_3"/>
    <property type="match status" value="1"/>
</dbReference>
<dbReference type="PANTHER" id="PTHR10996">
    <property type="entry name" value="2-HYDROXYACID DEHYDROGENASE-RELATED"/>
    <property type="match status" value="1"/>
</dbReference>